<organism evidence="2 3">
    <name type="scientific">Athelia psychrophila</name>
    <dbReference type="NCBI Taxonomy" id="1759441"/>
    <lineage>
        <taxon>Eukaryota</taxon>
        <taxon>Fungi</taxon>
        <taxon>Dikarya</taxon>
        <taxon>Basidiomycota</taxon>
        <taxon>Agaricomycotina</taxon>
        <taxon>Agaricomycetes</taxon>
        <taxon>Agaricomycetidae</taxon>
        <taxon>Atheliales</taxon>
        <taxon>Atheliaceae</taxon>
        <taxon>Athelia</taxon>
    </lineage>
</organism>
<feature type="region of interest" description="Disordered" evidence="1">
    <location>
        <begin position="142"/>
        <end position="174"/>
    </location>
</feature>
<dbReference type="OrthoDB" id="2690983at2759"/>
<dbReference type="EMBL" id="KV417486">
    <property type="protein sequence ID" value="KZP32380.1"/>
    <property type="molecule type" value="Genomic_DNA"/>
</dbReference>
<proteinExistence type="predicted"/>
<feature type="region of interest" description="Disordered" evidence="1">
    <location>
        <begin position="215"/>
        <end position="238"/>
    </location>
</feature>
<dbReference type="AlphaFoldDB" id="A0A166V5X6"/>
<gene>
    <name evidence="2" type="ORF">FIBSPDRAFT_925305</name>
</gene>
<evidence type="ECO:0000313" key="2">
    <source>
        <dbReference type="EMBL" id="KZP32380.1"/>
    </source>
</evidence>
<dbReference type="Proteomes" id="UP000076532">
    <property type="component" value="Unassembled WGS sequence"/>
</dbReference>
<sequence length="451" mass="48913">MSQFDSLAGLDSMILLVRSHPTPTLSTSVTLDGESYVFVPKRGKKFAATRTPLANKSNTINSPALNTGPFNKPDVSFSIYSDNINESIDSVQASRQSTVPKPHSFRPLPPMVASSPLKTSFLDLSIPANSPIPESQFEASLSVLPSPQNSPSRSRAEDVLAGTTSSGRSRKSHNEKFLVPAVQHPNSPYVPWTPPVRRRIIPYSAASASVVSDYSRPFSRSGARAPEPTATPEPKNKGWKLVKQTISKRVGRMVNRVGRLRSPSAMQRPATYLPAITSRAAHAKSISEDVNFSSAHHPTPQASTHYLISPSLASLASSDSTTLERWLEARQEEEDPQPESTMSIADYEARGSWLNLADKKTGGNWSCRVPGCEVHAQQEVSSEGQVTTLDFSPMAESIDEHSSATPSTSPQVRPASDMASTTPVLASVKKGATPRFSPHRRERSMPGGWTF</sequence>
<accession>A0A166V5X6</accession>
<keyword evidence="3" id="KW-1185">Reference proteome</keyword>
<reference evidence="2 3" key="1">
    <citation type="journal article" date="2016" name="Mol. Biol. Evol.">
        <title>Comparative Genomics of Early-Diverging Mushroom-Forming Fungi Provides Insights into the Origins of Lignocellulose Decay Capabilities.</title>
        <authorList>
            <person name="Nagy L.G."/>
            <person name="Riley R."/>
            <person name="Tritt A."/>
            <person name="Adam C."/>
            <person name="Daum C."/>
            <person name="Floudas D."/>
            <person name="Sun H."/>
            <person name="Yadav J.S."/>
            <person name="Pangilinan J."/>
            <person name="Larsson K.H."/>
            <person name="Matsuura K."/>
            <person name="Barry K."/>
            <person name="Labutti K."/>
            <person name="Kuo R."/>
            <person name="Ohm R.A."/>
            <person name="Bhattacharya S.S."/>
            <person name="Shirouzu T."/>
            <person name="Yoshinaga Y."/>
            <person name="Martin F.M."/>
            <person name="Grigoriev I.V."/>
            <person name="Hibbett D.S."/>
        </authorList>
    </citation>
    <scope>NUCLEOTIDE SEQUENCE [LARGE SCALE GENOMIC DNA]</scope>
    <source>
        <strain evidence="2 3">CBS 109695</strain>
    </source>
</reference>
<evidence type="ECO:0000256" key="1">
    <source>
        <dbReference type="SAM" id="MobiDB-lite"/>
    </source>
</evidence>
<feature type="compositionally biased region" description="Polar residues" evidence="1">
    <location>
        <begin position="142"/>
        <end position="153"/>
    </location>
</feature>
<evidence type="ECO:0000313" key="3">
    <source>
        <dbReference type="Proteomes" id="UP000076532"/>
    </source>
</evidence>
<protein>
    <recommendedName>
        <fullName evidence="4">Ig-like domain-containing protein</fullName>
    </recommendedName>
</protein>
<feature type="region of interest" description="Disordered" evidence="1">
    <location>
        <begin position="396"/>
        <end position="451"/>
    </location>
</feature>
<evidence type="ECO:0008006" key="4">
    <source>
        <dbReference type="Google" id="ProtNLM"/>
    </source>
</evidence>
<name>A0A166V5X6_9AGAM</name>